<keyword evidence="1" id="KW-0472">Membrane</keyword>
<dbReference type="AlphaFoldDB" id="A0A0F9JD59"/>
<accession>A0A0F9JD59</accession>
<dbReference type="EMBL" id="LAZR01011718">
    <property type="protein sequence ID" value="KKM60231.1"/>
    <property type="molecule type" value="Genomic_DNA"/>
</dbReference>
<comment type="caution">
    <text evidence="2">The sequence shown here is derived from an EMBL/GenBank/DDBJ whole genome shotgun (WGS) entry which is preliminary data.</text>
</comment>
<keyword evidence="1" id="KW-1133">Transmembrane helix</keyword>
<protein>
    <submittedName>
        <fullName evidence="2">Uncharacterized protein</fullName>
    </submittedName>
</protein>
<gene>
    <name evidence="2" type="ORF">LCGC14_1543930</name>
</gene>
<name>A0A0F9JD59_9ZZZZ</name>
<feature type="transmembrane region" description="Helical" evidence="1">
    <location>
        <begin position="5"/>
        <end position="25"/>
    </location>
</feature>
<sequence>MQVRWFLCMVLGFVVLYAYILWAVGPSQHILGYLYIEQCAG</sequence>
<evidence type="ECO:0000256" key="1">
    <source>
        <dbReference type="SAM" id="Phobius"/>
    </source>
</evidence>
<organism evidence="2">
    <name type="scientific">marine sediment metagenome</name>
    <dbReference type="NCBI Taxonomy" id="412755"/>
    <lineage>
        <taxon>unclassified sequences</taxon>
        <taxon>metagenomes</taxon>
        <taxon>ecological metagenomes</taxon>
    </lineage>
</organism>
<reference evidence="2" key="1">
    <citation type="journal article" date="2015" name="Nature">
        <title>Complex archaea that bridge the gap between prokaryotes and eukaryotes.</title>
        <authorList>
            <person name="Spang A."/>
            <person name="Saw J.H."/>
            <person name="Jorgensen S.L."/>
            <person name="Zaremba-Niedzwiedzka K."/>
            <person name="Martijn J."/>
            <person name="Lind A.E."/>
            <person name="van Eijk R."/>
            <person name="Schleper C."/>
            <person name="Guy L."/>
            <person name="Ettema T.J."/>
        </authorList>
    </citation>
    <scope>NUCLEOTIDE SEQUENCE</scope>
</reference>
<keyword evidence="1" id="KW-0812">Transmembrane</keyword>
<proteinExistence type="predicted"/>
<evidence type="ECO:0000313" key="2">
    <source>
        <dbReference type="EMBL" id="KKM60231.1"/>
    </source>
</evidence>